<gene>
    <name evidence="2" type="ORF">GJU40_08885</name>
</gene>
<name>A0A7X2IYY7_9BACI</name>
<feature type="transmembrane region" description="Helical" evidence="1">
    <location>
        <begin position="110"/>
        <end position="128"/>
    </location>
</feature>
<accession>A0A7X2IYY7</accession>
<keyword evidence="3" id="KW-1185">Reference proteome</keyword>
<feature type="transmembrane region" description="Helical" evidence="1">
    <location>
        <begin position="80"/>
        <end position="98"/>
    </location>
</feature>
<feature type="transmembrane region" description="Helical" evidence="1">
    <location>
        <begin position="44"/>
        <end position="68"/>
    </location>
</feature>
<keyword evidence="1" id="KW-0472">Membrane</keyword>
<evidence type="ECO:0000256" key="1">
    <source>
        <dbReference type="SAM" id="Phobius"/>
    </source>
</evidence>
<reference evidence="2 3" key="1">
    <citation type="submission" date="2019-11" db="EMBL/GenBank/DDBJ databases">
        <title>Bacillus lacus genome.</title>
        <authorList>
            <person name="Allen C.J."/>
            <person name="Newman J.D."/>
        </authorList>
    </citation>
    <scope>NUCLEOTIDE SEQUENCE [LARGE SCALE GENOMIC DNA]</scope>
    <source>
        <strain evidence="2 3">KCTC 33946</strain>
    </source>
</reference>
<dbReference type="Proteomes" id="UP000448867">
    <property type="component" value="Unassembled WGS sequence"/>
</dbReference>
<protein>
    <submittedName>
        <fullName evidence="2">Uncharacterized protein</fullName>
    </submittedName>
</protein>
<dbReference type="AlphaFoldDB" id="A0A7X2IYY7"/>
<dbReference type="OrthoDB" id="1681794at2"/>
<proteinExistence type="predicted"/>
<feature type="transmembrane region" description="Helical" evidence="1">
    <location>
        <begin position="140"/>
        <end position="161"/>
    </location>
</feature>
<dbReference type="EMBL" id="WKKI01000013">
    <property type="protein sequence ID" value="MRX72265.1"/>
    <property type="molecule type" value="Genomic_DNA"/>
</dbReference>
<organism evidence="2 3">
    <name type="scientific">Metabacillus lacus</name>
    <dbReference type="NCBI Taxonomy" id="1983721"/>
    <lineage>
        <taxon>Bacteria</taxon>
        <taxon>Bacillati</taxon>
        <taxon>Bacillota</taxon>
        <taxon>Bacilli</taxon>
        <taxon>Bacillales</taxon>
        <taxon>Bacillaceae</taxon>
        <taxon>Metabacillus</taxon>
    </lineage>
</organism>
<evidence type="ECO:0000313" key="3">
    <source>
        <dbReference type="Proteomes" id="UP000448867"/>
    </source>
</evidence>
<sequence>MIHCSTIRPERGIAVKTSKLEAVMWSIALPGFAQILNGHLVKGFLFIALEFLINVFSRFNLAIMHSFLGELNEAYAVLNFQWLMFYPCVYTFAAYDAYKHAEGKVPPYSFLPFVFCAYFVTVGLMYSPKLKLFGIYPGPVFLPMLFLIPGLFTGFLIRYLILRFSSGREAA</sequence>
<comment type="caution">
    <text evidence="2">The sequence shown here is derived from an EMBL/GenBank/DDBJ whole genome shotgun (WGS) entry which is preliminary data.</text>
</comment>
<evidence type="ECO:0000313" key="2">
    <source>
        <dbReference type="EMBL" id="MRX72265.1"/>
    </source>
</evidence>
<keyword evidence="1" id="KW-0812">Transmembrane</keyword>
<keyword evidence="1" id="KW-1133">Transmembrane helix</keyword>